<evidence type="ECO:0000313" key="2">
    <source>
        <dbReference type="EMBL" id="CAG2064479.1"/>
    </source>
</evidence>
<dbReference type="Proteomes" id="UP001153148">
    <property type="component" value="Unassembled WGS sequence"/>
</dbReference>
<organism evidence="2 3">
    <name type="scientific">Timema podura</name>
    <name type="common">Walking stick</name>
    <dbReference type="NCBI Taxonomy" id="61482"/>
    <lineage>
        <taxon>Eukaryota</taxon>
        <taxon>Metazoa</taxon>
        <taxon>Ecdysozoa</taxon>
        <taxon>Arthropoda</taxon>
        <taxon>Hexapoda</taxon>
        <taxon>Insecta</taxon>
        <taxon>Pterygota</taxon>
        <taxon>Neoptera</taxon>
        <taxon>Polyneoptera</taxon>
        <taxon>Phasmatodea</taxon>
        <taxon>Timematodea</taxon>
        <taxon>Timematoidea</taxon>
        <taxon>Timematidae</taxon>
        <taxon>Timema</taxon>
    </lineage>
</organism>
<accession>A0ABN7PE97</accession>
<gene>
    <name evidence="2" type="ORF">TPAB3V08_LOCUS11425</name>
</gene>
<reference evidence="2" key="1">
    <citation type="submission" date="2021-03" db="EMBL/GenBank/DDBJ databases">
        <authorList>
            <person name="Tran Van P."/>
        </authorList>
    </citation>
    <scope>NUCLEOTIDE SEQUENCE</scope>
</reference>
<evidence type="ECO:0000256" key="1">
    <source>
        <dbReference type="SAM" id="MobiDB-lite"/>
    </source>
</evidence>
<comment type="caution">
    <text evidence="2">The sequence shown here is derived from an EMBL/GenBank/DDBJ whole genome shotgun (WGS) entry which is preliminary data.</text>
</comment>
<name>A0ABN7PE97_TIMPD</name>
<dbReference type="EMBL" id="CAJPIN010034367">
    <property type="protein sequence ID" value="CAG2064479.1"/>
    <property type="molecule type" value="Genomic_DNA"/>
</dbReference>
<proteinExistence type="predicted"/>
<feature type="region of interest" description="Disordered" evidence="1">
    <location>
        <begin position="96"/>
        <end position="116"/>
    </location>
</feature>
<feature type="non-terminal residue" evidence="2">
    <location>
        <position position="1"/>
    </location>
</feature>
<protein>
    <submittedName>
        <fullName evidence="2">Uncharacterized protein</fullName>
    </submittedName>
</protein>
<keyword evidence="3" id="KW-1185">Reference proteome</keyword>
<evidence type="ECO:0000313" key="3">
    <source>
        <dbReference type="Proteomes" id="UP001153148"/>
    </source>
</evidence>
<sequence>VKEGFGNQINICRDRGLNPGLPTQKSDTLPLDRQNMGEEGRILEEVYPHLRGRIAGNQGGGGNSQRTPGCAALMEPRANVFSAPRRAKHWQASRRDYAGPLSPANPRSIPVHTDSPATLNFRPTQIHSYMNMALIKEASRSLCWLAVEVSEKWLRSSTIYILGGNQSPKGV</sequence>